<sequence length="170" mass="18688">MLVHLRKNETLHQVCVGFGVSTATATAIARRYVTEAVDILADHAPTLLDAPQDHDPNEFLILGGTLIRTDRVAADEPYYSRKHRHHGMNVAVLARPDGTARWYSRALPGRTHDPMAARAHGVIQACLTRQILVLADRGYRGAGATVGTPYYGRDQWTKRASEKPVSGLVL</sequence>
<organism evidence="4 5">
    <name type="scientific">Streptomyces daghestanicus</name>
    <dbReference type="NCBI Taxonomy" id="66885"/>
    <lineage>
        <taxon>Bacteria</taxon>
        <taxon>Bacillati</taxon>
        <taxon>Actinomycetota</taxon>
        <taxon>Actinomycetes</taxon>
        <taxon>Kitasatosporales</taxon>
        <taxon>Streptomycetaceae</taxon>
        <taxon>Streptomyces</taxon>
    </lineage>
</organism>
<keyword evidence="2" id="KW-0479">Metal-binding</keyword>
<protein>
    <recommendedName>
        <fullName evidence="3">DDE Tnp4 domain-containing protein</fullName>
    </recommendedName>
</protein>
<evidence type="ECO:0000313" key="5">
    <source>
        <dbReference type="Proteomes" id="UP001052655"/>
    </source>
</evidence>
<evidence type="ECO:0000313" key="4">
    <source>
        <dbReference type="EMBL" id="GHI35555.1"/>
    </source>
</evidence>
<reference evidence="4" key="1">
    <citation type="submission" date="2024-05" db="EMBL/GenBank/DDBJ databases">
        <title>Whole genome shotgun sequence of Streptomyces daghestanicus NBRC 12762.</title>
        <authorList>
            <person name="Komaki H."/>
            <person name="Tamura T."/>
        </authorList>
    </citation>
    <scope>NUCLEOTIDE SEQUENCE</scope>
    <source>
        <strain evidence="4">NBRC 12762</strain>
    </source>
</reference>
<accession>A0ABQ3QE84</accession>
<evidence type="ECO:0000256" key="2">
    <source>
        <dbReference type="ARBA" id="ARBA00022723"/>
    </source>
</evidence>
<keyword evidence="5" id="KW-1185">Reference proteome</keyword>
<comment type="caution">
    <text evidence="4">The sequence shown here is derived from an EMBL/GenBank/DDBJ whole genome shotgun (WGS) entry which is preliminary data.</text>
</comment>
<dbReference type="Pfam" id="PF13359">
    <property type="entry name" value="DDE_Tnp_4"/>
    <property type="match status" value="1"/>
</dbReference>
<proteinExistence type="predicted"/>
<dbReference type="EMBL" id="BNDX01000018">
    <property type="protein sequence ID" value="GHI35555.1"/>
    <property type="molecule type" value="Genomic_DNA"/>
</dbReference>
<name>A0ABQ3QE84_9ACTN</name>
<comment type="cofactor">
    <cofactor evidence="1">
        <name>a divalent metal cation</name>
        <dbReference type="ChEBI" id="CHEBI:60240"/>
    </cofactor>
</comment>
<feature type="domain" description="DDE Tnp4" evidence="3">
    <location>
        <begin position="63"/>
        <end position="159"/>
    </location>
</feature>
<gene>
    <name evidence="4" type="ORF">Sdagh_72850</name>
</gene>
<dbReference type="InterPro" id="IPR027806">
    <property type="entry name" value="HARBI1_dom"/>
</dbReference>
<evidence type="ECO:0000256" key="1">
    <source>
        <dbReference type="ARBA" id="ARBA00001968"/>
    </source>
</evidence>
<dbReference type="Proteomes" id="UP001052655">
    <property type="component" value="Unassembled WGS sequence"/>
</dbReference>
<evidence type="ECO:0000259" key="3">
    <source>
        <dbReference type="Pfam" id="PF13359"/>
    </source>
</evidence>